<protein>
    <submittedName>
        <fullName evidence="1">Uncharacterized protein</fullName>
    </submittedName>
</protein>
<name>A0A0S4JCY6_BODSA</name>
<evidence type="ECO:0000313" key="2">
    <source>
        <dbReference type="Proteomes" id="UP000051952"/>
    </source>
</evidence>
<dbReference type="EMBL" id="CYKH01001736">
    <property type="protein sequence ID" value="CUG89414.1"/>
    <property type="molecule type" value="Genomic_DNA"/>
</dbReference>
<dbReference type="VEuPathDB" id="TriTrypDB:BSAL_20935"/>
<sequence length="622" mass="64139">MRPAVASTTTTNASKSAAAASAAAVTEFIERFFQITDAAESTGGENATGALTATAYKRIDISSVGGNIKKTSGGSESTVTTRVPLSVCLMHYLSEVRRIALGELTKLSPTDVAHCIRNTKNLSSVALVDVLLYVVRFDSDLVVVNAALNILKSWVAAVAKKHDDNEETSSTAANDAAAAQSFLAVASEAVYECAVGLTKLPQTPAAGGQQQPLVATFESAIALLTFVTNSTSTTAASALAKYHILLIAQSTATSLDAYISGTFGPIALSAVLAASSIPKKDVPSDSSVSTVLLKSPALRDAVLTVASTPGRRHFRTVFQRVLQEAQRPRGEAASTEQAAEINILVASASAVGLEGTSAFAAQADEILDALVAWVDPNGKSSFTAVVRSVAQEALTKQLAERGPGATGRGAKAAADGAVEGAVSSHVVSKQVVAALLGAMDSILPAVEKHTATASQINAGVAIVKTVRVLTTNSTVVAPSTVVPTSAFFAAPKTISRVLLRCLETPSPFATKDWHSEIGKLLITPAASSSFNARALEVDGQVVILLLLVPALPSADEDNKDMTMYVQQLQHHVTEAMTSKKKTVSNIPAAAIVQSVIAANLLSATGFSAVIEAIALGRPGAES</sequence>
<dbReference type="Proteomes" id="UP000051952">
    <property type="component" value="Unassembled WGS sequence"/>
</dbReference>
<keyword evidence="2" id="KW-1185">Reference proteome</keyword>
<organism evidence="1 2">
    <name type="scientific">Bodo saltans</name>
    <name type="common">Flagellated protozoan</name>
    <dbReference type="NCBI Taxonomy" id="75058"/>
    <lineage>
        <taxon>Eukaryota</taxon>
        <taxon>Discoba</taxon>
        <taxon>Euglenozoa</taxon>
        <taxon>Kinetoplastea</taxon>
        <taxon>Metakinetoplastina</taxon>
        <taxon>Eubodonida</taxon>
        <taxon>Bodonidae</taxon>
        <taxon>Bodo</taxon>
    </lineage>
</organism>
<accession>A0A0S4JCY6</accession>
<dbReference type="AlphaFoldDB" id="A0A0S4JCY6"/>
<reference evidence="2" key="1">
    <citation type="submission" date="2015-09" db="EMBL/GenBank/DDBJ databases">
        <authorList>
            <consortium name="Pathogen Informatics"/>
        </authorList>
    </citation>
    <scope>NUCLEOTIDE SEQUENCE [LARGE SCALE GENOMIC DNA]</scope>
    <source>
        <strain evidence="2">Lake Konstanz</strain>
    </source>
</reference>
<gene>
    <name evidence="1" type="ORF">BSAL_20935</name>
</gene>
<proteinExistence type="predicted"/>
<evidence type="ECO:0000313" key="1">
    <source>
        <dbReference type="EMBL" id="CUG89414.1"/>
    </source>
</evidence>